<protein>
    <recommendedName>
        <fullName evidence="1">FAD-binding FR-type domain-containing protein</fullName>
    </recommendedName>
</protein>
<dbReference type="Gene3D" id="3.40.50.80">
    <property type="entry name" value="Nucleotide-binding domain of ferredoxin-NADP reductase (FNR) module"/>
    <property type="match status" value="1"/>
</dbReference>
<evidence type="ECO:0000259" key="1">
    <source>
        <dbReference type="PROSITE" id="PS51384"/>
    </source>
</evidence>
<organism evidence="2 3">
    <name type="scientific">Zhongshania aliphaticivorans</name>
    <dbReference type="NCBI Taxonomy" id="1470434"/>
    <lineage>
        <taxon>Bacteria</taxon>
        <taxon>Pseudomonadati</taxon>
        <taxon>Pseudomonadota</taxon>
        <taxon>Gammaproteobacteria</taxon>
        <taxon>Cellvibrionales</taxon>
        <taxon>Spongiibacteraceae</taxon>
        <taxon>Zhongshania</taxon>
    </lineage>
</organism>
<dbReference type="PANTHER" id="PTHR47354:SF5">
    <property type="entry name" value="PROTEIN RFBI"/>
    <property type="match status" value="1"/>
</dbReference>
<evidence type="ECO:0000313" key="3">
    <source>
        <dbReference type="Proteomes" id="UP000074119"/>
    </source>
</evidence>
<dbReference type="InterPro" id="IPR008333">
    <property type="entry name" value="Cbr1-like_FAD-bd_dom"/>
</dbReference>
<dbReference type="InterPro" id="IPR017927">
    <property type="entry name" value="FAD-bd_FR_type"/>
</dbReference>
<dbReference type="EMBL" id="CP014544">
    <property type="protein sequence ID" value="AMO67090.1"/>
    <property type="molecule type" value="Genomic_DNA"/>
</dbReference>
<dbReference type="InterPro" id="IPR017938">
    <property type="entry name" value="Riboflavin_synthase-like_b-brl"/>
</dbReference>
<reference evidence="2 3" key="1">
    <citation type="submission" date="2015-12" db="EMBL/GenBank/DDBJ databases">
        <authorList>
            <person name="Shamseldin A."/>
            <person name="Moawad H."/>
            <person name="Abd El-Rahim W.M."/>
            <person name="Sadowsky M.J."/>
        </authorList>
    </citation>
    <scope>NUCLEOTIDE SEQUENCE [LARGE SCALE GENOMIC DNA]</scope>
    <source>
        <strain evidence="2 3">SM2</strain>
    </source>
</reference>
<dbReference type="PANTHER" id="PTHR47354">
    <property type="entry name" value="NADH OXIDOREDUCTASE HCR"/>
    <property type="match status" value="1"/>
</dbReference>
<feature type="domain" description="FAD-binding FR-type" evidence="1">
    <location>
        <begin position="1"/>
        <end position="85"/>
    </location>
</feature>
<dbReference type="SUPFAM" id="SSF52343">
    <property type="entry name" value="Ferredoxin reductase-like, C-terminal NADP-linked domain"/>
    <property type="match status" value="1"/>
</dbReference>
<dbReference type="AlphaFoldDB" id="A0A127M1J9"/>
<sequence>MHLIIEGSELANYKFKAGQYLEIKPPNSIDSWRSFSMANTPNEDGRIELIIKIIANGEFSNYLKDAAKVGDRIELRGPYGQFQLSETSADIIMVAGGSGMAPIIAMLNQLVAEKSSRNIRFFLRRAGM</sequence>
<dbReference type="InterPro" id="IPR050415">
    <property type="entry name" value="MRET"/>
</dbReference>
<name>A0A127M1J9_9GAMM</name>
<dbReference type="PROSITE" id="PS51384">
    <property type="entry name" value="FAD_FR"/>
    <property type="match status" value="1"/>
</dbReference>
<accession>A0A127M1J9</accession>
<dbReference type="Proteomes" id="UP000074119">
    <property type="component" value="Chromosome"/>
</dbReference>
<dbReference type="GO" id="GO:0016491">
    <property type="term" value="F:oxidoreductase activity"/>
    <property type="evidence" value="ECO:0007669"/>
    <property type="project" value="InterPro"/>
</dbReference>
<dbReference type="InterPro" id="IPR039261">
    <property type="entry name" value="FNR_nucleotide-bd"/>
</dbReference>
<gene>
    <name evidence="2" type="ORF">AZF00_01665</name>
</gene>
<dbReference type="SUPFAM" id="SSF63380">
    <property type="entry name" value="Riboflavin synthase domain-like"/>
    <property type="match status" value="1"/>
</dbReference>
<evidence type="ECO:0000313" key="2">
    <source>
        <dbReference type="EMBL" id="AMO67090.1"/>
    </source>
</evidence>
<dbReference type="Gene3D" id="2.40.30.10">
    <property type="entry name" value="Translation factors"/>
    <property type="match status" value="1"/>
</dbReference>
<dbReference type="KEGG" id="zal:AZF00_01665"/>
<dbReference type="Pfam" id="PF00970">
    <property type="entry name" value="FAD_binding_6"/>
    <property type="match status" value="1"/>
</dbReference>
<proteinExistence type="predicted"/>
<dbReference type="PRINTS" id="PR00410">
    <property type="entry name" value="PHEHYDRXLASE"/>
</dbReference>